<reference evidence="4 5" key="1">
    <citation type="submission" date="2017-05" db="EMBL/GenBank/DDBJ databases">
        <authorList>
            <person name="Varghese N."/>
            <person name="Submissions S."/>
        </authorList>
    </citation>
    <scope>NUCLEOTIDE SEQUENCE [LARGE SCALE GENOMIC DNA]</scope>
    <source>
        <strain evidence="4 5">DSM 21194</strain>
    </source>
</reference>
<feature type="region of interest" description="Disordered" evidence="2">
    <location>
        <begin position="149"/>
        <end position="168"/>
    </location>
</feature>
<feature type="chain" id="PRO_5022210010" description="DUF4382 domain-containing protein" evidence="3">
    <location>
        <begin position="21"/>
        <end position="303"/>
    </location>
</feature>
<name>A0A521CGT5_9BACT</name>
<keyword evidence="5" id="KW-1185">Reference proteome</keyword>
<organism evidence="4 5">
    <name type="scientific">Fodinibius sediminis</name>
    <dbReference type="NCBI Taxonomy" id="1214077"/>
    <lineage>
        <taxon>Bacteria</taxon>
        <taxon>Pseudomonadati</taxon>
        <taxon>Balneolota</taxon>
        <taxon>Balneolia</taxon>
        <taxon>Balneolales</taxon>
        <taxon>Balneolaceae</taxon>
        <taxon>Fodinibius</taxon>
    </lineage>
</organism>
<feature type="region of interest" description="Disordered" evidence="2">
    <location>
        <begin position="277"/>
        <end position="303"/>
    </location>
</feature>
<accession>A0A521CGT5</accession>
<dbReference type="AlphaFoldDB" id="A0A521CGT5"/>
<keyword evidence="1" id="KW-0175">Coiled coil</keyword>
<feature type="signal peptide" evidence="3">
    <location>
        <begin position="1"/>
        <end position="20"/>
    </location>
</feature>
<dbReference type="Proteomes" id="UP000317593">
    <property type="component" value="Unassembled WGS sequence"/>
</dbReference>
<evidence type="ECO:0000256" key="2">
    <source>
        <dbReference type="SAM" id="MobiDB-lite"/>
    </source>
</evidence>
<dbReference type="OrthoDB" id="1524513at2"/>
<evidence type="ECO:0000313" key="4">
    <source>
        <dbReference type="EMBL" id="SMO58677.1"/>
    </source>
</evidence>
<evidence type="ECO:0000256" key="1">
    <source>
        <dbReference type="SAM" id="Coils"/>
    </source>
</evidence>
<evidence type="ECO:0000313" key="5">
    <source>
        <dbReference type="Proteomes" id="UP000317593"/>
    </source>
</evidence>
<protein>
    <recommendedName>
        <fullName evidence="6">DUF4382 domain-containing protein</fullName>
    </recommendedName>
</protein>
<gene>
    <name evidence="4" type="ORF">SAMN06265218_10675</name>
</gene>
<proteinExistence type="predicted"/>
<sequence>MRFSKILTLFLLVAFTGALLTGCDTTNISPDTKGGEGKVQIQFKSVPSSSSAEKASSGATADAEHDSLVIEGANGTLQIDDIRFIVEKFKLEMEEMENDSVESGEEELEAGPFFVDLPLNEDILSLAADEIPAGFYEELEFEVNDLDLEDEREEEAEEDEESDVEEYQSLEETIRLDYPEWPKEASMVVMGSYTPDGGTPEPFKVFAKAEIEIEMEFDPPLEITEDNIERVVSVELNPVRWLEEEGGNVVDLSVYDWEEHQELLEFSVKFKDGVEDVKVEDDDFYEDEDGDEEDEDEEEEEED</sequence>
<feature type="coiled-coil region" evidence="1">
    <location>
        <begin position="79"/>
        <end position="106"/>
    </location>
</feature>
<dbReference type="EMBL" id="FXTH01000006">
    <property type="protein sequence ID" value="SMO58677.1"/>
    <property type="molecule type" value="Genomic_DNA"/>
</dbReference>
<evidence type="ECO:0000256" key="3">
    <source>
        <dbReference type="SAM" id="SignalP"/>
    </source>
</evidence>
<dbReference type="RefSeq" id="WP_142714071.1">
    <property type="nucleotide sequence ID" value="NZ_FXTH01000006.1"/>
</dbReference>
<keyword evidence="3" id="KW-0732">Signal</keyword>
<evidence type="ECO:0008006" key="6">
    <source>
        <dbReference type="Google" id="ProtNLM"/>
    </source>
</evidence>
<feature type="compositionally biased region" description="Acidic residues" evidence="2">
    <location>
        <begin position="278"/>
        <end position="303"/>
    </location>
</feature>
<dbReference type="PROSITE" id="PS51257">
    <property type="entry name" value="PROKAR_LIPOPROTEIN"/>
    <property type="match status" value="1"/>
</dbReference>